<dbReference type="PROSITE" id="PS50893">
    <property type="entry name" value="ABC_TRANSPORTER_2"/>
    <property type="match status" value="1"/>
</dbReference>
<keyword evidence="7" id="KW-1185">Reference proteome</keyword>
<dbReference type="PANTHER" id="PTHR42794:SF1">
    <property type="entry name" value="HEMIN IMPORT ATP-BINDING PROTEIN HMUV"/>
    <property type="match status" value="1"/>
</dbReference>
<comment type="caution">
    <text evidence="6">The sequence shown here is derived from an EMBL/GenBank/DDBJ whole genome shotgun (WGS) entry which is preliminary data.</text>
</comment>
<evidence type="ECO:0000259" key="5">
    <source>
        <dbReference type="PROSITE" id="PS50893"/>
    </source>
</evidence>
<dbReference type="PANTHER" id="PTHR42794">
    <property type="entry name" value="HEMIN IMPORT ATP-BINDING PROTEIN HMUV"/>
    <property type="match status" value="1"/>
</dbReference>
<dbReference type="InterPro" id="IPR027417">
    <property type="entry name" value="P-loop_NTPase"/>
</dbReference>
<evidence type="ECO:0000256" key="4">
    <source>
        <dbReference type="ARBA" id="ARBA00022967"/>
    </source>
</evidence>
<dbReference type="GO" id="GO:0005524">
    <property type="term" value="F:ATP binding"/>
    <property type="evidence" value="ECO:0007669"/>
    <property type="project" value="UniProtKB-KW"/>
</dbReference>
<dbReference type="NCBIfam" id="NF010068">
    <property type="entry name" value="PRK13548.1"/>
    <property type="match status" value="1"/>
</dbReference>
<dbReference type="InterPro" id="IPR003439">
    <property type="entry name" value="ABC_transporter-like_ATP-bd"/>
</dbReference>
<dbReference type="Gene3D" id="3.40.50.300">
    <property type="entry name" value="P-loop containing nucleotide triphosphate hydrolases"/>
    <property type="match status" value="1"/>
</dbReference>
<dbReference type="Proteomes" id="UP000541033">
    <property type="component" value="Unassembled WGS sequence"/>
</dbReference>
<dbReference type="SMART" id="SM00382">
    <property type="entry name" value="AAA"/>
    <property type="match status" value="1"/>
</dbReference>
<keyword evidence="3 6" id="KW-0067">ATP-binding</keyword>
<reference evidence="6 7" key="1">
    <citation type="submission" date="2020-02" db="EMBL/GenBank/DDBJ databases">
        <title>Sequencing the genomes of 1000 actinobacteria strains.</title>
        <authorList>
            <person name="Klenk H.-P."/>
        </authorList>
    </citation>
    <scope>NUCLEOTIDE SEQUENCE [LARGE SCALE GENOMIC DNA]</scope>
    <source>
        <strain evidence="6 7">DSM 27960</strain>
    </source>
</reference>
<keyword evidence="4" id="KW-1278">Translocase</keyword>
<dbReference type="AlphaFoldDB" id="A0A7X5R401"/>
<evidence type="ECO:0000313" key="7">
    <source>
        <dbReference type="Proteomes" id="UP000541033"/>
    </source>
</evidence>
<dbReference type="CDD" id="cd03214">
    <property type="entry name" value="ABC_Iron-Siderophores_B12_Hemin"/>
    <property type="match status" value="1"/>
</dbReference>
<gene>
    <name evidence="6" type="ORF">FHX76_003158</name>
</gene>
<evidence type="ECO:0000256" key="2">
    <source>
        <dbReference type="ARBA" id="ARBA00022741"/>
    </source>
</evidence>
<keyword evidence="2" id="KW-0547">Nucleotide-binding</keyword>
<name>A0A7X5R401_9MICO</name>
<sequence length="292" mass="31411">MSAIFGGRPRAQLPEPLTEGVAAIEATNISVRIDGKQILTDASIGVSAGEVLALIGPNGAGKSTLLSAITGDQARSGGEVRIAGRRIEDWRLRELSQRRAVLLQDNGVFFPFTVEQVVEMGRAPWQRTVREDEDDEAVAEALALTDIERFRQRRVPSLSGGERARSSFARILAQRTGVLLLDEPTAALDLRHQEDVLRLARDRARAGDAVVVVLHDLNLAAAYADRIALLSRGAIVAHGTPSEVLTAERIGAVYEQAVEIMTHPVSGATLIIPVRHDARFAAGAAARKESVL</sequence>
<evidence type="ECO:0000256" key="3">
    <source>
        <dbReference type="ARBA" id="ARBA00022840"/>
    </source>
</evidence>
<organism evidence="6 7">
    <name type="scientific">Lysinibacter cavernae</name>
    <dbReference type="NCBI Taxonomy" id="1640652"/>
    <lineage>
        <taxon>Bacteria</taxon>
        <taxon>Bacillati</taxon>
        <taxon>Actinomycetota</taxon>
        <taxon>Actinomycetes</taxon>
        <taxon>Micrococcales</taxon>
        <taxon>Microbacteriaceae</taxon>
        <taxon>Lysinibacter</taxon>
    </lineage>
</organism>
<dbReference type="SUPFAM" id="SSF52540">
    <property type="entry name" value="P-loop containing nucleoside triphosphate hydrolases"/>
    <property type="match status" value="1"/>
</dbReference>
<evidence type="ECO:0000256" key="1">
    <source>
        <dbReference type="ARBA" id="ARBA00022448"/>
    </source>
</evidence>
<dbReference type="InterPro" id="IPR003593">
    <property type="entry name" value="AAA+_ATPase"/>
</dbReference>
<protein>
    <submittedName>
        <fullName evidence="6">Iron complex transport system ATP-binding protein</fullName>
    </submittedName>
</protein>
<feature type="domain" description="ABC transporter" evidence="5">
    <location>
        <begin position="24"/>
        <end position="257"/>
    </location>
</feature>
<dbReference type="GO" id="GO:0016887">
    <property type="term" value="F:ATP hydrolysis activity"/>
    <property type="evidence" value="ECO:0007669"/>
    <property type="project" value="InterPro"/>
</dbReference>
<keyword evidence="1" id="KW-0813">Transport</keyword>
<proteinExistence type="predicted"/>
<accession>A0A7X5R401</accession>
<dbReference type="EMBL" id="JAAMOX010000003">
    <property type="protein sequence ID" value="NIH55243.1"/>
    <property type="molecule type" value="Genomic_DNA"/>
</dbReference>
<evidence type="ECO:0000313" key="6">
    <source>
        <dbReference type="EMBL" id="NIH55243.1"/>
    </source>
</evidence>
<dbReference type="FunFam" id="3.40.50.300:FF:000134">
    <property type="entry name" value="Iron-enterobactin ABC transporter ATP-binding protein"/>
    <property type="match status" value="1"/>
</dbReference>
<dbReference type="Pfam" id="PF00005">
    <property type="entry name" value="ABC_tran"/>
    <property type="match status" value="1"/>
</dbReference>